<dbReference type="PANTHER" id="PTHR10039:SF9">
    <property type="entry name" value="NACHT DOMAIN PROTEIN (AFU_ORTHOLOGUE AFUA_2G01760)"/>
    <property type="match status" value="1"/>
</dbReference>
<protein>
    <submittedName>
        <fullName evidence="4">Vegetative incompatibility protein HET-E-1</fullName>
    </submittedName>
</protein>
<dbReference type="Pfam" id="PF24883">
    <property type="entry name" value="NPHP3_N"/>
    <property type="match status" value="1"/>
</dbReference>
<proteinExistence type="predicted"/>
<comment type="caution">
    <text evidence="4">The sequence shown here is derived from an EMBL/GenBank/DDBJ whole genome shotgun (WGS) entry which is preliminary data.</text>
</comment>
<dbReference type="HOGENOM" id="CLU_000739_1_1_1"/>
<evidence type="ECO:0000256" key="2">
    <source>
        <dbReference type="SAM" id="MobiDB-lite"/>
    </source>
</evidence>
<evidence type="ECO:0000256" key="1">
    <source>
        <dbReference type="ARBA" id="ARBA00022737"/>
    </source>
</evidence>
<dbReference type="InterPro" id="IPR056884">
    <property type="entry name" value="NPHP3-like_N"/>
</dbReference>
<name>A0A093XRV2_TALMA</name>
<dbReference type="PANTHER" id="PTHR10039">
    <property type="entry name" value="AMELOGENIN"/>
    <property type="match status" value="1"/>
</dbReference>
<dbReference type="SUPFAM" id="SSF48452">
    <property type="entry name" value="TPR-like"/>
    <property type="match status" value="1"/>
</dbReference>
<sequence length="2142" mass="242602">MFCFKCFKCCIRGSESDPPLPPKLVTSPRKPVVKDPLKHRIDQNTVKPPKDTAQPRIDPQNITSPQSLPHPANMAPSLQVESPLNPLSPGAGGQWRRISGGLHDFDSVSNGAARSVISRRISRKTAGIGELSNISNVVYSLKRRSGDELGVTTSSKLMNANHATLLDWIRHQRMSKIPPEGSSYDKVLAWAQLFVERLHSFDLAIEHFAGDSYLAAQLAYGYCAILLELGEENSSALRISFGFFYSISMVLVNLLERTELFTVSQETKEQLVLALTDLVTLVASVSTYFHKALRGLTKPSISVNIYGTFSAQIESFRGRCEKISEAMWKHQLLKDDLDGERVSEVKSIRQWLAPEDRVLANVAENTTHLAHDREELTCLWLSPYLTRFLKSQQLSGLSISGAPGSGKTVLASVIVDHLQHPIGGVTYNTLFIPINARVPVETEPQAIVKSILRQLFEKRIGNTQLFQILSDAYEHSRKALSMESHEKILWDALDAALEAPLHGSRPVVLVVDGLDEASGSETMLLQRFQAIIRKTANLKLIVLGSQKFEASSELTNIQITSDLIFDDIAAVVRNGYETHPAYTKLSETDQEILIEQITQAANGSFLWAKLAAKLARSTETSEALRKSVNSLVTSKLTIADFVTQFLQSPDLTEEAKLMLVWLATTDRPLAQSELSTLLCIQIDKATVTDRKIDILKLLKPVNSLVYVEDGYVYLRHGQVRSAVIDVFSKGKLVPGVKDRQADLLRRLFIYSRFALTQDHEPSLTSFDRFEKSKLLDKYVLLDFSLRYWFTHLRQTTIFTTDGEAGVEKEFGKLFPTNTTFFLLEQAIWEHRPVPTLLSWYTTVMKLTRSILTPNHLATLQSILTLAIFYRQINRYLEAGQLLYEATSISRTTLNSQHIITTQVASLFLEVTGEKVTEGKTEIMTRREEILLLLVDAYKAHYGATSEIVISTLAQLVEHYQLIKEESKARDIILLLRSATIQQYGADSQEARDIGGSLNVHLTGHTTQIETDIQTTLLLDVEEKDDLVELETQDFWALLKKAEQYSSEGQFHLAEKIFIQIWQRASKECRMHYSSEWEERKFKAVLAYSEFLKTQKREYEASSLLTTTWQEYEQTSVATETSVSYISEIAKAMKTVGLASIALAVYKRVAQFYESTSRTQTSTYKEIQQSIQVTSQEVMKVVSTSSSVTSETTLEEIVYEASSSITKVDQTSITAVSTLYEMYVSQHRWHDSTRLIKRVLHGIWPNIFIPSLQDVTLPGKHVDHCIELAEKLSQCYHARRRLGKEEDIRTRIYRAVRSDRQVGDKLLDSATTELLRLFERTSQTDKVITLRQELLSDYIGKYGLHHSIVITNLWALAMLTRPRPIFVDYYRQIVAAINKDSEICLPDAFEPLVIVATELWTQGRYSDAVHYYQILYKTFLQQPKLNLKFEDQEFVKSFFTRYSHSLRSIQTEFAVINKITVDYQAKVKASFGATASITIQATLTLAKICQESKRLEIEAIHLYEELLKIKSDEIDYQEITATLDAIYEEQTAIVTSTESESVSSAQVERAVSVLKRRITTVRKSHGWAHEESLSKMQEMVSFYSKRNETETVLKELQEATVQILTTETSSMKLISSASAIANSYIVSNQIQKATELSHEVYRQIVMKDSANVKSLSFDVTSKERQSLVFLAQLEYSLRQNSSVTLNEIFSALTTEYIYFEEYRSQLKSTSTTLQGLTFTAARLHAFLLSRERHAIATRVYEDFLNYFLGSEGKHIKLTEISQAKVLTLTLLDYFSLHETKNFIRSVGIASLEHTQQLIATKRYDVATDLALAAFRYISAHEEYRTAAILKFIFQLGLTVAGRGIVPTSEAARLKLLKVSSMILQEAFKVIKELKINMTQLSLVHLNNLIALLGEQQDYKSLSWLLTVLWNSREAQRSWQPSVTFTLGRRFILVRYLVGEVSGTLRLAEDIVYNCRRVHGPRHPSTLEMSILLSQSYTSVAQRYQNQKSGHEIAHRYYKKAAAVHENILRVFSDPSFAELEGGDMSMSMDASTYSLELGNVATSNWTEGQHVRQHLDLLKLAIERLGDWPKDYSEFERLNADIFREFSDDLNGVEGVEKWTPTKFGSGKAERNDDLLDTNIRSWDIVETSALNGVHAAEEEGEL</sequence>
<evidence type="ECO:0000259" key="3">
    <source>
        <dbReference type="Pfam" id="PF24883"/>
    </source>
</evidence>
<organism evidence="4">
    <name type="scientific">Talaromyces marneffei PM1</name>
    <dbReference type="NCBI Taxonomy" id="1077442"/>
    <lineage>
        <taxon>Eukaryota</taxon>
        <taxon>Fungi</taxon>
        <taxon>Dikarya</taxon>
        <taxon>Ascomycota</taxon>
        <taxon>Pezizomycotina</taxon>
        <taxon>Eurotiomycetes</taxon>
        <taxon>Eurotiomycetidae</taxon>
        <taxon>Eurotiales</taxon>
        <taxon>Trichocomaceae</taxon>
        <taxon>Talaromyces</taxon>
        <taxon>Talaromyces sect. Talaromyces</taxon>
    </lineage>
</organism>
<gene>
    <name evidence="4" type="ORF">GQ26_0130500</name>
</gene>
<dbReference type="Gene3D" id="1.25.40.10">
    <property type="entry name" value="Tetratricopeptide repeat domain"/>
    <property type="match status" value="1"/>
</dbReference>
<feature type="domain" description="Nephrocystin 3-like N-terminal" evidence="3">
    <location>
        <begin position="385"/>
        <end position="542"/>
    </location>
</feature>
<keyword evidence="1" id="KW-0677">Repeat</keyword>
<dbReference type="SUPFAM" id="SSF52540">
    <property type="entry name" value="P-loop containing nucleoside triphosphate hydrolases"/>
    <property type="match status" value="1"/>
</dbReference>
<dbReference type="eggNOG" id="ENOG502SHDW">
    <property type="taxonomic scope" value="Eukaryota"/>
</dbReference>
<dbReference type="InterPro" id="IPR027417">
    <property type="entry name" value="P-loop_NTPase"/>
</dbReference>
<dbReference type="InterPro" id="IPR011990">
    <property type="entry name" value="TPR-like_helical_dom_sf"/>
</dbReference>
<evidence type="ECO:0000313" key="4">
    <source>
        <dbReference type="EMBL" id="KFX47968.1"/>
    </source>
</evidence>
<accession>A0A093XRV2</accession>
<reference evidence="4" key="1">
    <citation type="journal article" date="2014" name="PLoS Genet.">
        <title>Signature Gene Expression Reveals Novel Clues to the Molecular Mechanisms of Dimorphic Transition in Penicillium marneffei.</title>
        <authorList>
            <person name="Yang E."/>
            <person name="Wang G."/>
            <person name="Cai J."/>
            <person name="Woo P.C."/>
            <person name="Lau S.K."/>
            <person name="Yuen K.-Y."/>
            <person name="Chow W.-N."/>
            <person name="Lin X."/>
        </authorList>
    </citation>
    <scope>NUCLEOTIDE SEQUENCE [LARGE SCALE GENOMIC DNA]</scope>
    <source>
        <strain evidence="4">PM1</strain>
    </source>
</reference>
<feature type="region of interest" description="Disordered" evidence="2">
    <location>
        <begin position="36"/>
        <end position="95"/>
    </location>
</feature>
<dbReference type="EMBL" id="JPOX01000013">
    <property type="protein sequence ID" value="KFX47968.1"/>
    <property type="molecule type" value="Genomic_DNA"/>
</dbReference>
<dbReference type="Gene3D" id="3.40.50.300">
    <property type="entry name" value="P-loop containing nucleotide triphosphate hydrolases"/>
    <property type="match status" value="1"/>
</dbReference>